<evidence type="ECO:0000256" key="2">
    <source>
        <dbReference type="SAM" id="Phobius"/>
    </source>
</evidence>
<evidence type="ECO:0000313" key="3">
    <source>
        <dbReference type="EMBL" id="CAI3980869.1"/>
    </source>
</evidence>
<accession>A0A9P1FKS1</accession>
<dbReference type="EMBL" id="CAMXCT010000591">
    <property type="protein sequence ID" value="CAI3980869.1"/>
    <property type="molecule type" value="Genomic_DNA"/>
</dbReference>
<name>A0A9P1FKS1_9DINO</name>
<feature type="transmembrane region" description="Helical" evidence="2">
    <location>
        <begin position="210"/>
        <end position="231"/>
    </location>
</feature>
<dbReference type="EMBL" id="CAMXCT020000591">
    <property type="protein sequence ID" value="CAL1134244.1"/>
    <property type="molecule type" value="Genomic_DNA"/>
</dbReference>
<dbReference type="AlphaFoldDB" id="A0A9P1FKS1"/>
<dbReference type="Proteomes" id="UP001152797">
    <property type="component" value="Unassembled WGS sequence"/>
</dbReference>
<sequence>MVWKADFGCNQALISVEPGGIQPTVRATSAFVRILGLNAASAKSQKYRSFVKAYKDSAFEEIPPARDLETLAGDFQEVQVWELAEALGTWQLDQHGAILTCQWALVLEVFAPWGADGVRAQPGKQAAVESAAGFGRASTVLRGHGGKVDGIANQGASQLGLAATAPKTEELAGSGTEEEESRRPVRTRGTSVRDGRRRRRRRRRRQRRRLLLLLLQGSCGVGGALLCNELAR</sequence>
<organism evidence="3">
    <name type="scientific">Cladocopium goreaui</name>
    <dbReference type="NCBI Taxonomy" id="2562237"/>
    <lineage>
        <taxon>Eukaryota</taxon>
        <taxon>Sar</taxon>
        <taxon>Alveolata</taxon>
        <taxon>Dinophyceae</taxon>
        <taxon>Suessiales</taxon>
        <taxon>Symbiodiniaceae</taxon>
        <taxon>Cladocopium</taxon>
    </lineage>
</organism>
<reference evidence="4 5" key="2">
    <citation type="submission" date="2024-05" db="EMBL/GenBank/DDBJ databases">
        <authorList>
            <person name="Chen Y."/>
            <person name="Shah S."/>
            <person name="Dougan E. K."/>
            <person name="Thang M."/>
            <person name="Chan C."/>
        </authorList>
    </citation>
    <scope>NUCLEOTIDE SEQUENCE [LARGE SCALE GENOMIC DNA]</scope>
</reference>
<reference evidence="3" key="1">
    <citation type="submission" date="2022-10" db="EMBL/GenBank/DDBJ databases">
        <authorList>
            <person name="Chen Y."/>
            <person name="Dougan E. K."/>
            <person name="Chan C."/>
            <person name="Rhodes N."/>
            <person name="Thang M."/>
        </authorList>
    </citation>
    <scope>NUCLEOTIDE SEQUENCE</scope>
</reference>
<gene>
    <name evidence="3" type="ORF">C1SCF055_LOCUS8717</name>
</gene>
<protein>
    <submittedName>
        <fullName evidence="3">Uncharacterized protein</fullName>
    </submittedName>
</protein>
<evidence type="ECO:0000313" key="5">
    <source>
        <dbReference type="Proteomes" id="UP001152797"/>
    </source>
</evidence>
<keyword evidence="2" id="KW-0472">Membrane</keyword>
<dbReference type="EMBL" id="CAMXCT030000591">
    <property type="protein sequence ID" value="CAL4768181.1"/>
    <property type="molecule type" value="Genomic_DNA"/>
</dbReference>
<feature type="region of interest" description="Disordered" evidence="1">
    <location>
        <begin position="162"/>
        <end position="202"/>
    </location>
</feature>
<keyword evidence="2" id="KW-1133">Transmembrane helix</keyword>
<comment type="caution">
    <text evidence="3">The sequence shown here is derived from an EMBL/GenBank/DDBJ whole genome shotgun (WGS) entry which is preliminary data.</text>
</comment>
<keyword evidence="2" id="KW-0812">Transmembrane</keyword>
<evidence type="ECO:0000256" key="1">
    <source>
        <dbReference type="SAM" id="MobiDB-lite"/>
    </source>
</evidence>
<keyword evidence="5" id="KW-1185">Reference proteome</keyword>
<evidence type="ECO:0000313" key="4">
    <source>
        <dbReference type="EMBL" id="CAL4768181.1"/>
    </source>
</evidence>
<proteinExistence type="predicted"/>